<proteinExistence type="predicted"/>
<evidence type="ECO:0000313" key="2">
    <source>
        <dbReference type="EMBL" id="KAL2326813.1"/>
    </source>
</evidence>
<reference evidence="2 3" key="1">
    <citation type="submission" date="2024-08" db="EMBL/GenBank/DDBJ databases">
        <title>Insights into the chromosomal genome structure of Flemingia macrophylla.</title>
        <authorList>
            <person name="Ding Y."/>
            <person name="Zhao Y."/>
            <person name="Bi W."/>
            <person name="Wu M."/>
            <person name="Zhao G."/>
            <person name="Gong Y."/>
            <person name="Li W."/>
            <person name="Zhang P."/>
        </authorList>
    </citation>
    <scope>NUCLEOTIDE SEQUENCE [LARGE SCALE GENOMIC DNA]</scope>
    <source>
        <strain evidence="2">DYQJB</strain>
        <tissue evidence="2">Leaf</tissue>
    </source>
</reference>
<keyword evidence="1" id="KW-0812">Transmembrane</keyword>
<evidence type="ECO:0000256" key="1">
    <source>
        <dbReference type="SAM" id="Phobius"/>
    </source>
</evidence>
<dbReference type="AlphaFoldDB" id="A0ABD1LTJ3"/>
<feature type="transmembrane region" description="Helical" evidence="1">
    <location>
        <begin position="12"/>
        <end position="32"/>
    </location>
</feature>
<organism evidence="2 3">
    <name type="scientific">Flemingia macrophylla</name>
    <dbReference type="NCBI Taxonomy" id="520843"/>
    <lineage>
        <taxon>Eukaryota</taxon>
        <taxon>Viridiplantae</taxon>
        <taxon>Streptophyta</taxon>
        <taxon>Embryophyta</taxon>
        <taxon>Tracheophyta</taxon>
        <taxon>Spermatophyta</taxon>
        <taxon>Magnoliopsida</taxon>
        <taxon>eudicotyledons</taxon>
        <taxon>Gunneridae</taxon>
        <taxon>Pentapetalae</taxon>
        <taxon>rosids</taxon>
        <taxon>fabids</taxon>
        <taxon>Fabales</taxon>
        <taxon>Fabaceae</taxon>
        <taxon>Papilionoideae</taxon>
        <taxon>50 kb inversion clade</taxon>
        <taxon>NPAAA clade</taxon>
        <taxon>indigoferoid/millettioid clade</taxon>
        <taxon>Phaseoleae</taxon>
        <taxon>Flemingia</taxon>
    </lineage>
</organism>
<gene>
    <name evidence="2" type="ORF">Fmac_020240</name>
</gene>
<keyword evidence="1" id="KW-1133">Transmembrane helix</keyword>
<name>A0ABD1LTJ3_9FABA</name>
<feature type="transmembrane region" description="Helical" evidence="1">
    <location>
        <begin position="38"/>
        <end position="65"/>
    </location>
</feature>
<accession>A0ABD1LTJ3</accession>
<sequence>MKQVKLNTADAEHLIAEFFIEFSIAAVVFLLFCSVWCSVLALVSVLLVCSSCLVAAVLSVLVLVLNSSQLSLHLPHLPCVALPCLVLHLHLAFPRLSLHLHLTLPRLTLHLASPRPPPFTLASPSSFALHPLLLSSSSFAHGRCAYAAYLVVLAPLVVTTPASSTNTHCACLASPLSAESHGAYAAQLIASPLPTLIVLASPTHPCRSCPAPSLLAKSRGPASCYMPLDPGEENRACQESCIFDASLVILAAEILCSCIWQPLLESTKEKLSKFCHVPLTGLSKKPVTLSWEDNNCSTMEISGHEIGWGQVMDESSCLD</sequence>
<dbReference type="EMBL" id="JBGMDY010000007">
    <property type="protein sequence ID" value="KAL2326813.1"/>
    <property type="molecule type" value="Genomic_DNA"/>
</dbReference>
<protein>
    <submittedName>
        <fullName evidence="2">Uncharacterized protein</fullName>
    </submittedName>
</protein>
<comment type="caution">
    <text evidence="2">The sequence shown here is derived from an EMBL/GenBank/DDBJ whole genome shotgun (WGS) entry which is preliminary data.</text>
</comment>
<evidence type="ECO:0000313" key="3">
    <source>
        <dbReference type="Proteomes" id="UP001603857"/>
    </source>
</evidence>
<keyword evidence="1" id="KW-0472">Membrane</keyword>
<keyword evidence="3" id="KW-1185">Reference proteome</keyword>
<dbReference type="Proteomes" id="UP001603857">
    <property type="component" value="Unassembled WGS sequence"/>
</dbReference>